<dbReference type="EMBL" id="SMOL01000753">
    <property type="protein sequence ID" value="KAB2599219.1"/>
    <property type="molecule type" value="Genomic_DNA"/>
</dbReference>
<sequence length="169" mass="19622">MIGFAEVMKVYKPIKDAILESTKDVHGWDFDYVRKKEEVRMDLIKIINCYNPTTQKFKFRRHKAHGISSNVVVQIFGLNNEGIDLSNTDKSTKFNDDDRLIKKYFADVKVVKKKHLAEAYDKAILDETPEGTQNIASLICAHLVQSLLYTNSETYITWSFLKIYTNVHR</sequence>
<accession>A0A5N5F831</accession>
<name>A0A5N5F831_9ROSA</name>
<comment type="caution">
    <text evidence="1">The sequence shown here is derived from an EMBL/GenBank/DDBJ whole genome shotgun (WGS) entry which is preliminary data.</text>
</comment>
<reference evidence="1 2" key="1">
    <citation type="submission" date="2019-09" db="EMBL/GenBank/DDBJ databases">
        <authorList>
            <person name="Ou C."/>
        </authorList>
    </citation>
    <scope>NUCLEOTIDE SEQUENCE [LARGE SCALE GENOMIC DNA]</scope>
    <source>
        <strain evidence="1">S2</strain>
        <tissue evidence="1">Leaf</tissue>
    </source>
</reference>
<evidence type="ECO:0000313" key="1">
    <source>
        <dbReference type="EMBL" id="KAB2599219.1"/>
    </source>
</evidence>
<gene>
    <name evidence="1" type="ORF">D8674_009490</name>
</gene>
<reference evidence="2" key="2">
    <citation type="submission" date="2019-10" db="EMBL/GenBank/DDBJ databases">
        <title>A de novo genome assembly of a pear dwarfing rootstock.</title>
        <authorList>
            <person name="Wang F."/>
            <person name="Wang J."/>
            <person name="Li S."/>
            <person name="Zhang Y."/>
            <person name="Fang M."/>
            <person name="Ma L."/>
            <person name="Zhao Y."/>
            <person name="Jiang S."/>
        </authorList>
    </citation>
    <scope>NUCLEOTIDE SEQUENCE [LARGE SCALE GENOMIC DNA]</scope>
</reference>
<dbReference type="Proteomes" id="UP000327157">
    <property type="component" value="Chromosome 13"/>
</dbReference>
<keyword evidence="2" id="KW-1185">Reference proteome</keyword>
<protein>
    <submittedName>
        <fullName evidence="1">Signal recognition particle subunit SRP68-like</fullName>
    </submittedName>
</protein>
<organism evidence="1 2">
    <name type="scientific">Pyrus ussuriensis x Pyrus communis</name>
    <dbReference type="NCBI Taxonomy" id="2448454"/>
    <lineage>
        <taxon>Eukaryota</taxon>
        <taxon>Viridiplantae</taxon>
        <taxon>Streptophyta</taxon>
        <taxon>Embryophyta</taxon>
        <taxon>Tracheophyta</taxon>
        <taxon>Spermatophyta</taxon>
        <taxon>Magnoliopsida</taxon>
        <taxon>eudicotyledons</taxon>
        <taxon>Gunneridae</taxon>
        <taxon>Pentapetalae</taxon>
        <taxon>rosids</taxon>
        <taxon>fabids</taxon>
        <taxon>Rosales</taxon>
        <taxon>Rosaceae</taxon>
        <taxon>Amygdaloideae</taxon>
        <taxon>Maleae</taxon>
        <taxon>Pyrus</taxon>
    </lineage>
</organism>
<dbReference type="OrthoDB" id="1703141at2759"/>
<evidence type="ECO:0000313" key="2">
    <source>
        <dbReference type="Proteomes" id="UP000327157"/>
    </source>
</evidence>
<proteinExistence type="predicted"/>
<dbReference type="AlphaFoldDB" id="A0A5N5F831"/>
<reference evidence="1 2" key="3">
    <citation type="submission" date="2019-11" db="EMBL/GenBank/DDBJ databases">
        <title>A de novo genome assembly of a pear dwarfing rootstock.</title>
        <authorList>
            <person name="Wang F."/>
            <person name="Wang J."/>
            <person name="Li S."/>
            <person name="Zhang Y."/>
            <person name="Fang M."/>
            <person name="Ma L."/>
            <person name="Zhao Y."/>
            <person name="Jiang S."/>
        </authorList>
    </citation>
    <scope>NUCLEOTIDE SEQUENCE [LARGE SCALE GENOMIC DNA]</scope>
    <source>
        <strain evidence="1">S2</strain>
        <tissue evidence="1">Leaf</tissue>
    </source>
</reference>